<dbReference type="PROSITE" id="PS51898">
    <property type="entry name" value="TYR_RECOMBINASE"/>
    <property type="match status" value="1"/>
</dbReference>
<organism evidence="8 9">
    <name type="scientific">Enterococcus pallens ATCC BAA-351</name>
    <dbReference type="NCBI Taxonomy" id="1158607"/>
    <lineage>
        <taxon>Bacteria</taxon>
        <taxon>Bacillati</taxon>
        <taxon>Bacillota</taxon>
        <taxon>Bacilli</taxon>
        <taxon>Lactobacillales</taxon>
        <taxon>Enterococcaceae</taxon>
        <taxon>Enterococcus</taxon>
    </lineage>
</organism>
<keyword evidence="9" id="KW-1185">Reference proteome</keyword>
<dbReference type="RefSeq" id="WP_010758502.1">
    <property type="nucleotide sequence ID" value="NZ_ASWD01000004.1"/>
</dbReference>
<dbReference type="GO" id="GO:0003677">
    <property type="term" value="F:DNA binding"/>
    <property type="evidence" value="ECO:0007669"/>
    <property type="project" value="UniProtKB-UniRule"/>
</dbReference>
<sequence>MSRRGENIYKRKDGRWEGRYIKGRKANGKIHYGYVYRHTYKETKEKLTEMKWLYKQVQVIQGLYSGSVRDWMIYCLDQQKKTVKQSTLTTYQYKVTKYLLPYLGEMELRAVTQKDMQEWVQKLSDTTLSSTTIHTIFQTVQRYFEQAVNEAVLEANPCKGVVLPKKEAKKIQPLTIQEQKQLEETAAVEKNGKLVLFALQTGLRIGELAGLRWEDIDFSNNLISVRHTYQRVLSEGQGTELQLGRPKTRASERLLPLSEKVKAWLLSWKPEQTQEFVFQVGDRPMEPRLITYHFQRICAKAGVKGCHFHQLRHTFATRLLENRGTIAGISALLGHASTQMTLDIYTGSDLTERRKMVDTLSLEWVS</sequence>
<dbReference type="EMBL" id="AJAQ01000035">
    <property type="protein sequence ID" value="EOH90986.1"/>
    <property type="molecule type" value="Genomic_DNA"/>
</dbReference>
<dbReference type="SUPFAM" id="SSF56349">
    <property type="entry name" value="DNA breaking-rejoining enzymes"/>
    <property type="match status" value="1"/>
</dbReference>
<feature type="domain" description="Tyr recombinase" evidence="6">
    <location>
        <begin position="169"/>
        <end position="358"/>
    </location>
</feature>
<evidence type="ECO:0000256" key="2">
    <source>
        <dbReference type="ARBA" id="ARBA00022908"/>
    </source>
</evidence>
<evidence type="ECO:0000256" key="3">
    <source>
        <dbReference type="ARBA" id="ARBA00023125"/>
    </source>
</evidence>
<reference evidence="8 9" key="1">
    <citation type="submission" date="2013-02" db="EMBL/GenBank/DDBJ databases">
        <title>The Genome Sequence of Enterococcus pallens BAA-351.</title>
        <authorList>
            <consortium name="The Broad Institute Genome Sequencing Platform"/>
            <consortium name="The Broad Institute Genome Sequencing Center for Infectious Disease"/>
            <person name="Earl A.M."/>
            <person name="Gilmore M.S."/>
            <person name="Lebreton F."/>
            <person name="Walker B."/>
            <person name="Young S.K."/>
            <person name="Zeng Q."/>
            <person name="Gargeya S."/>
            <person name="Fitzgerald M."/>
            <person name="Haas B."/>
            <person name="Abouelleil A."/>
            <person name="Alvarado L."/>
            <person name="Arachchi H.M."/>
            <person name="Berlin A.M."/>
            <person name="Chapman S.B."/>
            <person name="Dewar J."/>
            <person name="Goldberg J."/>
            <person name="Griggs A."/>
            <person name="Gujja S."/>
            <person name="Hansen M."/>
            <person name="Howarth C."/>
            <person name="Imamovic A."/>
            <person name="Larimer J."/>
            <person name="McCowan C."/>
            <person name="Murphy C."/>
            <person name="Neiman D."/>
            <person name="Pearson M."/>
            <person name="Priest M."/>
            <person name="Roberts A."/>
            <person name="Saif S."/>
            <person name="Shea T."/>
            <person name="Sisk P."/>
            <person name="Sykes S."/>
            <person name="Wortman J."/>
            <person name="Nusbaum C."/>
            <person name="Birren B."/>
        </authorList>
    </citation>
    <scope>NUCLEOTIDE SEQUENCE [LARGE SCALE GENOMIC DNA]</scope>
    <source>
        <strain evidence="8 9">ATCC BAA-351</strain>
    </source>
</reference>
<comment type="similarity">
    <text evidence="1">Belongs to the 'phage' integrase family.</text>
</comment>
<dbReference type="OrthoDB" id="2285763at2"/>
<dbReference type="PROSITE" id="PS51900">
    <property type="entry name" value="CB"/>
    <property type="match status" value="1"/>
</dbReference>
<dbReference type="CDD" id="cd01189">
    <property type="entry name" value="INT_ICEBs1_C_like"/>
    <property type="match status" value="1"/>
</dbReference>
<dbReference type="InterPro" id="IPR010998">
    <property type="entry name" value="Integrase_recombinase_N"/>
</dbReference>
<keyword evidence="4" id="KW-0233">DNA recombination</keyword>
<dbReference type="Pfam" id="PF14659">
    <property type="entry name" value="Phage_int_SAM_3"/>
    <property type="match status" value="1"/>
</dbReference>
<evidence type="ECO:0000313" key="9">
    <source>
        <dbReference type="Proteomes" id="UP000013782"/>
    </source>
</evidence>
<dbReference type="PATRIC" id="fig|1158607.3.peg.3519"/>
<evidence type="ECO:0000259" key="6">
    <source>
        <dbReference type="PROSITE" id="PS51898"/>
    </source>
</evidence>
<dbReference type="Proteomes" id="UP000013782">
    <property type="component" value="Unassembled WGS sequence"/>
</dbReference>
<protein>
    <recommendedName>
        <fullName evidence="10">Tyr recombinase domain-containing protein</fullName>
    </recommendedName>
</protein>
<evidence type="ECO:0008006" key="10">
    <source>
        <dbReference type="Google" id="ProtNLM"/>
    </source>
</evidence>
<dbReference type="STRING" id="160454.RV10_GL004237"/>
<dbReference type="InterPro" id="IPR050090">
    <property type="entry name" value="Tyrosine_recombinase_XerCD"/>
</dbReference>
<dbReference type="eggNOG" id="COG0582">
    <property type="taxonomic scope" value="Bacteria"/>
</dbReference>
<dbReference type="PANTHER" id="PTHR30349">
    <property type="entry name" value="PHAGE INTEGRASE-RELATED"/>
    <property type="match status" value="1"/>
</dbReference>
<dbReference type="InterPro" id="IPR002104">
    <property type="entry name" value="Integrase_catalytic"/>
</dbReference>
<feature type="domain" description="Core-binding (CB)" evidence="7">
    <location>
        <begin position="66"/>
        <end position="148"/>
    </location>
</feature>
<dbReference type="Gene3D" id="1.10.443.10">
    <property type="entry name" value="Intergrase catalytic core"/>
    <property type="match status" value="1"/>
</dbReference>
<name>R2SDR3_9ENTE</name>
<dbReference type="PANTHER" id="PTHR30349:SF64">
    <property type="entry name" value="PROPHAGE INTEGRASE INTD-RELATED"/>
    <property type="match status" value="1"/>
</dbReference>
<dbReference type="Gene3D" id="1.10.150.130">
    <property type="match status" value="1"/>
</dbReference>
<dbReference type="InterPro" id="IPR044068">
    <property type="entry name" value="CB"/>
</dbReference>
<dbReference type="InterPro" id="IPR011010">
    <property type="entry name" value="DNA_brk_join_enz"/>
</dbReference>
<accession>R2SDR3</accession>
<dbReference type="GO" id="GO:0006310">
    <property type="term" value="P:DNA recombination"/>
    <property type="evidence" value="ECO:0007669"/>
    <property type="project" value="UniProtKB-KW"/>
</dbReference>
<evidence type="ECO:0000256" key="5">
    <source>
        <dbReference type="PROSITE-ProRule" id="PRU01248"/>
    </source>
</evidence>
<dbReference type="InterPro" id="IPR013762">
    <property type="entry name" value="Integrase-like_cat_sf"/>
</dbReference>
<comment type="caution">
    <text evidence="8">The sequence shown here is derived from an EMBL/GenBank/DDBJ whole genome shotgun (WGS) entry which is preliminary data.</text>
</comment>
<keyword evidence="3 5" id="KW-0238">DNA-binding</keyword>
<dbReference type="Pfam" id="PF00589">
    <property type="entry name" value="Phage_integrase"/>
    <property type="match status" value="1"/>
</dbReference>
<evidence type="ECO:0000256" key="1">
    <source>
        <dbReference type="ARBA" id="ARBA00008857"/>
    </source>
</evidence>
<proteinExistence type="inferred from homology"/>
<dbReference type="HOGENOM" id="CLU_027562_17_1_9"/>
<evidence type="ECO:0000256" key="4">
    <source>
        <dbReference type="ARBA" id="ARBA00023172"/>
    </source>
</evidence>
<keyword evidence="2" id="KW-0229">DNA integration</keyword>
<evidence type="ECO:0000259" key="7">
    <source>
        <dbReference type="PROSITE" id="PS51900"/>
    </source>
</evidence>
<dbReference type="InterPro" id="IPR004107">
    <property type="entry name" value="Integrase_SAM-like_N"/>
</dbReference>
<dbReference type="GO" id="GO:0015074">
    <property type="term" value="P:DNA integration"/>
    <property type="evidence" value="ECO:0007669"/>
    <property type="project" value="UniProtKB-KW"/>
</dbReference>
<dbReference type="AlphaFoldDB" id="R2SDR3"/>
<evidence type="ECO:0000313" key="8">
    <source>
        <dbReference type="EMBL" id="EOH90986.1"/>
    </source>
</evidence>
<gene>
    <name evidence="8" type="ORF">UAU_03525</name>
</gene>